<name>A0A1Y1ZTJ1_9PLEO</name>
<comment type="caution">
    <text evidence="1">The sequence shown here is derived from an EMBL/GenBank/DDBJ whole genome shotgun (WGS) entry which is preliminary data.</text>
</comment>
<dbReference type="EMBL" id="MCFA01000041">
    <property type="protein sequence ID" value="ORY13530.1"/>
    <property type="molecule type" value="Genomic_DNA"/>
</dbReference>
<evidence type="ECO:0000313" key="1">
    <source>
        <dbReference type="EMBL" id="ORY13530.1"/>
    </source>
</evidence>
<dbReference type="AlphaFoldDB" id="A0A1Y1ZTJ1"/>
<evidence type="ECO:0000313" key="2">
    <source>
        <dbReference type="Proteomes" id="UP000193144"/>
    </source>
</evidence>
<sequence>MFRNIRSIKDADARARHPFGDPTLHKGPLTCVRTRALGSHSRKGVGRWAACVQKRPLICTANILRATTWVSADERPIAYSCSFSPVKYVPSRRFEKRPRVLLKVKLVCGILLNPSVGSPYRRSSKRPRRATPSEISRCQKYLSGLHKTPELASVASFEVAKLLVRLDRGLFPNRISKIGRASRRCWYLALSLSRD</sequence>
<organism evidence="1 2">
    <name type="scientific">Clohesyomyces aquaticus</name>
    <dbReference type="NCBI Taxonomy" id="1231657"/>
    <lineage>
        <taxon>Eukaryota</taxon>
        <taxon>Fungi</taxon>
        <taxon>Dikarya</taxon>
        <taxon>Ascomycota</taxon>
        <taxon>Pezizomycotina</taxon>
        <taxon>Dothideomycetes</taxon>
        <taxon>Pleosporomycetidae</taxon>
        <taxon>Pleosporales</taxon>
        <taxon>Lindgomycetaceae</taxon>
        <taxon>Clohesyomyces</taxon>
    </lineage>
</organism>
<gene>
    <name evidence="1" type="ORF">BCR34DRAFT_265537</name>
</gene>
<proteinExistence type="predicted"/>
<dbReference type="Proteomes" id="UP000193144">
    <property type="component" value="Unassembled WGS sequence"/>
</dbReference>
<accession>A0A1Y1ZTJ1</accession>
<reference evidence="1 2" key="1">
    <citation type="submission" date="2016-07" db="EMBL/GenBank/DDBJ databases">
        <title>Pervasive Adenine N6-methylation of Active Genes in Fungi.</title>
        <authorList>
            <consortium name="DOE Joint Genome Institute"/>
            <person name="Mondo S.J."/>
            <person name="Dannebaum R.O."/>
            <person name="Kuo R.C."/>
            <person name="Labutti K."/>
            <person name="Haridas S."/>
            <person name="Kuo A."/>
            <person name="Salamov A."/>
            <person name="Ahrendt S.R."/>
            <person name="Lipzen A."/>
            <person name="Sullivan W."/>
            <person name="Andreopoulos W.B."/>
            <person name="Clum A."/>
            <person name="Lindquist E."/>
            <person name="Daum C."/>
            <person name="Ramamoorthy G.K."/>
            <person name="Gryganskyi A."/>
            <person name="Culley D."/>
            <person name="Magnuson J.K."/>
            <person name="James T.Y."/>
            <person name="O'Malley M.A."/>
            <person name="Stajich J.E."/>
            <person name="Spatafora J.W."/>
            <person name="Visel A."/>
            <person name="Grigoriev I.V."/>
        </authorList>
    </citation>
    <scope>NUCLEOTIDE SEQUENCE [LARGE SCALE GENOMIC DNA]</scope>
    <source>
        <strain evidence="1 2">CBS 115471</strain>
    </source>
</reference>
<protein>
    <submittedName>
        <fullName evidence="1">Uncharacterized protein</fullName>
    </submittedName>
</protein>
<keyword evidence="2" id="KW-1185">Reference proteome</keyword>